<dbReference type="PANTHER" id="PTHR11783">
    <property type="entry name" value="SULFOTRANSFERASE SULT"/>
    <property type="match status" value="1"/>
</dbReference>
<comment type="similarity">
    <text evidence="1 3">Belongs to the sulfotransferase 1 family.</text>
</comment>
<dbReference type="Pfam" id="PF00685">
    <property type="entry name" value="Sulfotransfer_1"/>
    <property type="match status" value="1"/>
</dbReference>
<evidence type="ECO:0000313" key="6">
    <source>
        <dbReference type="Proteomes" id="UP000290289"/>
    </source>
</evidence>
<dbReference type="Proteomes" id="UP000290289">
    <property type="component" value="Chromosome 16"/>
</dbReference>
<dbReference type="EMBL" id="RDQH01000342">
    <property type="protein sequence ID" value="RXH70041.1"/>
    <property type="molecule type" value="Genomic_DNA"/>
</dbReference>
<evidence type="ECO:0000313" key="5">
    <source>
        <dbReference type="EMBL" id="RXH70041.1"/>
    </source>
</evidence>
<evidence type="ECO:0000256" key="1">
    <source>
        <dbReference type="ARBA" id="ARBA00005771"/>
    </source>
</evidence>
<accession>A0A498HLI8</accession>
<evidence type="ECO:0000256" key="3">
    <source>
        <dbReference type="RuleBase" id="RU361155"/>
    </source>
</evidence>
<keyword evidence="2 3" id="KW-0808">Transferase</keyword>
<evidence type="ECO:0000259" key="4">
    <source>
        <dbReference type="Pfam" id="PF00685"/>
    </source>
</evidence>
<feature type="domain" description="Sulfotransferase" evidence="4">
    <location>
        <begin position="69"/>
        <end position="329"/>
    </location>
</feature>
<evidence type="ECO:0000256" key="2">
    <source>
        <dbReference type="ARBA" id="ARBA00022679"/>
    </source>
</evidence>
<sequence>MEAPQPPPPDVPRYLQEKELSQEDKDFIFSLPTEKGWVADGLHKYHGFWLSTKQMHGVLACQKHFQAVDSDIVLVTTVKSGTTWLKALMFALVKRAHYLDPQRHPLLTENPHVLVPCLEFDVYTDKQVLPDLSSLSRPRLISTHLPYVCLPDSVKHSGCKVVYAWRDPKDVFVSLWHFSNKLRPVGSGTMSLDEAFDKFCRGVNTSGPFWDHVLGFWKESLKRPESAFFIKYEEMKEEPALHLRRLAEFLGCPFSPEEETHGVVDGILRLCSFDNLSNLVVNKSGKLPAGIENSAFFRKGEVGDWMNNLTPEMVKKLDSITQEKLHGSGLKF</sequence>
<organism evidence="5 6">
    <name type="scientific">Malus domestica</name>
    <name type="common">Apple</name>
    <name type="synonym">Pyrus malus</name>
    <dbReference type="NCBI Taxonomy" id="3750"/>
    <lineage>
        <taxon>Eukaryota</taxon>
        <taxon>Viridiplantae</taxon>
        <taxon>Streptophyta</taxon>
        <taxon>Embryophyta</taxon>
        <taxon>Tracheophyta</taxon>
        <taxon>Spermatophyta</taxon>
        <taxon>Magnoliopsida</taxon>
        <taxon>eudicotyledons</taxon>
        <taxon>Gunneridae</taxon>
        <taxon>Pentapetalae</taxon>
        <taxon>rosids</taxon>
        <taxon>fabids</taxon>
        <taxon>Rosales</taxon>
        <taxon>Rosaceae</taxon>
        <taxon>Amygdaloideae</taxon>
        <taxon>Maleae</taxon>
        <taxon>Malus</taxon>
    </lineage>
</organism>
<proteinExistence type="inferred from homology"/>
<dbReference type="EC" id="2.8.2.-" evidence="3"/>
<keyword evidence="6" id="KW-1185">Reference proteome</keyword>
<protein>
    <recommendedName>
        <fullName evidence="3">Sulfotransferase</fullName>
        <ecNumber evidence="3">2.8.2.-</ecNumber>
    </recommendedName>
</protein>
<gene>
    <name evidence="5" type="ORF">DVH24_007297</name>
</gene>
<comment type="caution">
    <text evidence="5">The sequence shown here is derived from an EMBL/GenBank/DDBJ whole genome shotgun (WGS) entry which is preliminary data.</text>
</comment>
<dbReference type="Gene3D" id="3.40.50.300">
    <property type="entry name" value="P-loop containing nucleotide triphosphate hydrolases"/>
    <property type="match status" value="1"/>
</dbReference>
<dbReference type="SUPFAM" id="SSF52540">
    <property type="entry name" value="P-loop containing nucleoside triphosphate hydrolases"/>
    <property type="match status" value="1"/>
</dbReference>
<reference evidence="5 6" key="1">
    <citation type="submission" date="2018-10" db="EMBL/GenBank/DDBJ databases">
        <title>A high-quality apple genome assembly.</title>
        <authorList>
            <person name="Hu J."/>
        </authorList>
    </citation>
    <scope>NUCLEOTIDE SEQUENCE [LARGE SCALE GENOMIC DNA]</scope>
    <source>
        <strain evidence="6">cv. HFTH1</strain>
        <tissue evidence="5">Young leaf</tissue>
    </source>
</reference>
<dbReference type="AlphaFoldDB" id="A0A498HLI8"/>
<name>A0A498HLI8_MALDO</name>
<dbReference type="InterPro" id="IPR027417">
    <property type="entry name" value="P-loop_NTPase"/>
</dbReference>
<dbReference type="GO" id="GO:0008146">
    <property type="term" value="F:sulfotransferase activity"/>
    <property type="evidence" value="ECO:0007669"/>
    <property type="project" value="InterPro"/>
</dbReference>
<dbReference type="InterPro" id="IPR000863">
    <property type="entry name" value="Sulfotransferase_dom"/>
</dbReference>